<reference evidence="6" key="1">
    <citation type="submission" date="2020-10" db="EMBL/GenBank/DDBJ databases">
        <authorList>
            <person name="Roach M.J.R."/>
        </authorList>
    </citation>
    <scope>NUCLEOTIDE SEQUENCE</scope>
    <source>
        <strain evidence="6">CBS 1945</strain>
    </source>
</reference>
<gene>
    <name evidence="6" type="ORF">FOA43_003481</name>
</gene>
<dbReference type="InterPro" id="IPR043129">
    <property type="entry name" value="ATPase_NBD"/>
</dbReference>
<dbReference type="Gene3D" id="3.30.420.40">
    <property type="match status" value="2"/>
</dbReference>
<dbReference type="InterPro" id="IPR018181">
    <property type="entry name" value="Heat_shock_70_CS"/>
</dbReference>
<evidence type="ECO:0000256" key="1">
    <source>
        <dbReference type="ARBA" id="ARBA00007381"/>
    </source>
</evidence>
<dbReference type="FunFam" id="3.90.640.10:FF:000010">
    <property type="entry name" value="heat shock 70 kDa protein 14"/>
    <property type="match status" value="1"/>
</dbReference>
<feature type="region of interest" description="Disordered" evidence="5">
    <location>
        <begin position="452"/>
        <end position="477"/>
    </location>
</feature>
<accession>A0A875S717</accession>
<dbReference type="Gene3D" id="3.30.30.30">
    <property type="match status" value="1"/>
</dbReference>
<dbReference type="GO" id="GO:0005524">
    <property type="term" value="F:ATP binding"/>
    <property type="evidence" value="ECO:0007669"/>
    <property type="project" value="UniProtKB-KW"/>
</dbReference>
<name>A0A875S717_EENNA</name>
<keyword evidence="7" id="KW-1185">Reference proteome</keyword>
<evidence type="ECO:0000256" key="4">
    <source>
        <dbReference type="RuleBase" id="RU003322"/>
    </source>
</evidence>
<dbReference type="Gene3D" id="3.90.640.10">
    <property type="entry name" value="Actin, Chain A, domain 4"/>
    <property type="match status" value="1"/>
</dbReference>
<evidence type="ECO:0000313" key="7">
    <source>
        <dbReference type="Proteomes" id="UP000662931"/>
    </source>
</evidence>
<dbReference type="AlphaFoldDB" id="A0A875S717"/>
<keyword evidence="3 4" id="KW-0067">ATP-binding</keyword>
<sequence>MTTIGIAFGNSTTSIAFVREDGKVEVIADPDGDRFIASALSYIGDDQYHGSQAIGQLLRNSEDTIVNFRDFIGVPFDKINAKYSQHSAKPINIDGKVGYEIGGEKITVDEIAKRHLIQIVKDAEDYLGEKVEGGVMTVPFNFTSEQKTLLIKIAGDAGLHVLQLIYEPSSALLAHLNAKKELLEDKVYVVADFGGIRSDAAVIAVRGGIFTVLSSAQTYEIGGEKLDESLMEFFGKDFQKKYNADAVKTEKSWAKLNSASIITKKTLSNVESARVSVDSLAEGFDYNASINRMRFEVVARNVFSKMAAFIEEVIQKADLESLDIDGVLLSGGSSNIPKIARNMEFIFPETTTIIAPSLDSKLQNPNELNCRGAALQASLISSFDAENIEKSQEPDVVGTKQLSVPIGIKGSKGEFITILPKNTVYPIKKTISLIASADDVLIELYEGKRTIKETLEEPEEEDEEEEEDEDEEDEPEVIRSVVYEPSELLAQLALKAAGKGKKVEVVVNIRKEGKVQIMARSGSTAAKGVIA</sequence>
<dbReference type="KEGG" id="bnn:FOA43_003481"/>
<dbReference type="PROSITE" id="PS01036">
    <property type="entry name" value="HSP70_3"/>
    <property type="match status" value="1"/>
</dbReference>
<dbReference type="RefSeq" id="XP_038779660.1">
    <property type="nucleotide sequence ID" value="XM_038923732.1"/>
</dbReference>
<dbReference type="Proteomes" id="UP000662931">
    <property type="component" value="Chromosome 4"/>
</dbReference>
<dbReference type="SUPFAM" id="SSF53067">
    <property type="entry name" value="Actin-like ATPase domain"/>
    <property type="match status" value="2"/>
</dbReference>
<keyword evidence="2 4" id="KW-0547">Nucleotide-binding</keyword>
<dbReference type="InterPro" id="IPR013126">
    <property type="entry name" value="Hsp_70_fam"/>
</dbReference>
<dbReference type="GO" id="GO:0140662">
    <property type="term" value="F:ATP-dependent protein folding chaperone"/>
    <property type="evidence" value="ECO:0007669"/>
    <property type="project" value="InterPro"/>
</dbReference>
<dbReference type="PANTHER" id="PTHR19375">
    <property type="entry name" value="HEAT SHOCK PROTEIN 70KDA"/>
    <property type="match status" value="1"/>
</dbReference>
<dbReference type="SUPFAM" id="SSF100920">
    <property type="entry name" value="Heat shock protein 70kD (HSP70), peptide-binding domain"/>
    <property type="match status" value="1"/>
</dbReference>
<evidence type="ECO:0000256" key="2">
    <source>
        <dbReference type="ARBA" id="ARBA00022741"/>
    </source>
</evidence>
<proteinExistence type="inferred from homology"/>
<dbReference type="InterPro" id="IPR029047">
    <property type="entry name" value="HSP70_peptide-bd_sf"/>
</dbReference>
<dbReference type="OrthoDB" id="29851at2759"/>
<protein>
    <submittedName>
        <fullName evidence="6">Uncharacterized protein</fullName>
    </submittedName>
</protein>
<feature type="compositionally biased region" description="Acidic residues" evidence="5">
    <location>
        <begin position="456"/>
        <end position="475"/>
    </location>
</feature>
<evidence type="ECO:0000256" key="5">
    <source>
        <dbReference type="SAM" id="MobiDB-lite"/>
    </source>
</evidence>
<evidence type="ECO:0000256" key="3">
    <source>
        <dbReference type="ARBA" id="ARBA00022840"/>
    </source>
</evidence>
<dbReference type="Pfam" id="PF00012">
    <property type="entry name" value="HSP70"/>
    <property type="match status" value="1"/>
</dbReference>
<evidence type="ECO:0000313" key="6">
    <source>
        <dbReference type="EMBL" id="QPG76095.1"/>
    </source>
</evidence>
<organism evidence="6 7">
    <name type="scientific">Eeniella nana</name>
    <name type="common">Yeast</name>
    <name type="synonym">Brettanomyces nanus</name>
    <dbReference type="NCBI Taxonomy" id="13502"/>
    <lineage>
        <taxon>Eukaryota</taxon>
        <taxon>Fungi</taxon>
        <taxon>Dikarya</taxon>
        <taxon>Ascomycota</taxon>
        <taxon>Saccharomycotina</taxon>
        <taxon>Pichiomycetes</taxon>
        <taxon>Pichiales</taxon>
        <taxon>Pichiaceae</taxon>
        <taxon>Brettanomyces</taxon>
    </lineage>
</organism>
<dbReference type="Gene3D" id="2.60.34.10">
    <property type="entry name" value="Substrate Binding Domain Of DNAk, Chain A, domain 1"/>
    <property type="match status" value="1"/>
</dbReference>
<comment type="similarity">
    <text evidence="1 4">Belongs to the heat shock protein 70 family.</text>
</comment>
<dbReference type="EMBL" id="CP064815">
    <property type="protein sequence ID" value="QPG76095.1"/>
    <property type="molecule type" value="Genomic_DNA"/>
</dbReference>
<dbReference type="GeneID" id="62196881"/>